<feature type="compositionally biased region" description="Low complexity" evidence="1">
    <location>
        <begin position="324"/>
        <end position="335"/>
    </location>
</feature>
<feature type="compositionally biased region" description="Pro residues" evidence="1">
    <location>
        <begin position="627"/>
        <end position="643"/>
    </location>
</feature>
<evidence type="ECO:0000313" key="2">
    <source>
        <dbReference type="EMBL" id="CAK0904177.1"/>
    </source>
</evidence>
<sequence length="901" mass="96928">MASRARQTGGFAKRANSSQKISKQIGWLNHNAGLQKDIMYKDVKDVLQQIGEASALRLLKRLEKSSAEVSDPTAFISAECARELEGGAGGRRGGGRAGSPGRGSGDEAAEGDGSGGDADGSAGSAKQKRRGGRGGRRARDAAGEGREGVLRRIEKRLQWLNDNVSFGEALSFERLGESLADMGLTDAMAMLKQLEETAQAEEVRNPNAFVAAAIRRASAGSGKRAGAAPREGPGRAVIKKHLKGSSTSRDGFLEKIRKRVAWLNANARLNSEITWDKVSGPLVDAGEVSLEMLQELEGSSSTIRDPTGWLIATARKKLRDVQDGAAPGARGGEPARVPKRRREEPEQPQELKFDKLEKRLNWLNEKVRLQSPLRLDTLVPILADLDLKQAFDILKSFEEKADSVRDPTAYVASAARDELRLLQEGGRMPPGPEVDKLEQRLTWLNEKVRMNAPLRLDTLVPILADLDLKQAFEILKSFEEKAESVRDPTAYVASAARDELRKRREGGAAGGLGPEIPAPRPSERAARRPLALPGPPATPPPSSEEARLQKRIAWLNSHAALAEPLVYEELAPDLLGIGYLNALEVLNNLEENGEKVRNPNRYVISGARKVAAGEPPPSAPAVGRSMQPPPPQGPSRRPGPPPRDAQSLPPRRREPPGADGEKLEKRIAWLNRNVCPKAPLDFGRLAPVLLQMTHDDVHRMLKDFEEGVFGDVRDPTAYILGIARRCVAGDGGRGPPARDARGRPSRGERPAGRGRAGSAGAGPGGPIGAIGAGPPSRGAPALKNLEASPSQRDGGLTYYGAQKRQRDDPGGPGSDAGDLDVGAKDLPHQLRARIESLNAGGQLQLPLEFEGNVRDLLMKVEASKAMSVLNRLGDIAREVRDPTGFVVATVGRMCKRTRRGS</sequence>
<feature type="compositionally biased region" description="Basic and acidic residues" evidence="1">
    <location>
        <begin position="651"/>
        <end position="660"/>
    </location>
</feature>
<feature type="compositionally biased region" description="Basic and acidic residues" evidence="1">
    <location>
        <begin position="137"/>
        <end position="146"/>
    </location>
</feature>
<feature type="compositionally biased region" description="Gly residues" evidence="1">
    <location>
        <begin position="754"/>
        <end position="771"/>
    </location>
</feature>
<protein>
    <submittedName>
        <fullName evidence="2">Uncharacterized protein</fullName>
    </submittedName>
</protein>
<feature type="compositionally biased region" description="Basic residues" evidence="1">
    <location>
        <begin position="126"/>
        <end position="136"/>
    </location>
</feature>
<feature type="region of interest" description="Disordered" evidence="1">
    <location>
        <begin position="320"/>
        <end position="350"/>
    </location>
</feature>
<accession>A0ABN9XZE8</accession>
<feature type="region of interest" description="Disordered" evidence="1">
    <location>
        <begin position="727"/>
        <end position="822"/>
    </location>
</feature>
<proteinExistence type="predicted"/>
<gene>
    <name evidence="2" type="ORF">PCOR1329_LOCUS80285</name>
</gene>
<comment type="caution">
    <text evidence="2">The sequence shown here is derived from an EMBL/GenBank/DDBJ whole genome shotgun (WGS) entry which is preliminary data.</text>
</comment>
<organism evidence="2 3">
    <name type="scientific">Prorocentrum cordatum</name>
    <dbReference type="NCBI Taxonomy" id="2364126"/>
    <lineage>
        <taxon>Eukaryota</taxon>
        <taxon>Sar</taxon>
        <taxon>Alveolata</taxon>
        <taxon>Dinophyceae</taxon>
        <taxon>Prorocentrales</taxon>
        <taxon>Prorocentraceae</taxon>
        <taxon>Prorocentrum</taxon>
    </lineage>
</organism>
<feature type="compositionally biased region" description="Low complexity" evidence="1">
    <location>
        <begin position="772"/>
        <end position="781"/>
    </location>
</feature>
<evidence type="ECO:0000313" key="3">
    <source>
        <dbReference type="Proteomes" id="UP001189429"/>
    </source>
</evidence>
<feature type="compositionally biased region" description="Basic and acidic residues" evidence="1">
    <location>
        <begin position="736"/>
        <end position="751"/>
    </location>
</feature>
<dbReference type="EMBL" id="CAUYUJ010021365">
    <property type="protein sequence ID" value="CAK0904177.1"/>
    <property type="molecule type" value="Genomic_DNA"/>
</dbReference>
<reference evidence="2" key="1">
    <citation type="submission" date="2023-10" db="EMBL/GenBank/DDBJ databases">
        <authorList>
            <person name="Chen Y."/>
            <person name="Shah S."/>
            <person name="Dougan E. K."/>
            <person name="Thang M."/>
            <person name="Chan C."/>
        </authorList>
    </citation>
    <scope>NUCLEOTIDE SEQUENCE [LARGE SCALE GENOMIC DNA]</scope>
</reference>
<feature type="region of interest" description="Disordered" evidence="1">
    <location>
        <begin position="86"/>
        <end position="146"/>
    </location>
</feature>
<dbReference type="Proteomes" id="UP001189429">
    <property type="component" value="Unassembled WGS sequence"/>
</dbReference>
<evidence type="ECO:0000256" key="1">
    <source>
        <dbReference type="SAM" id="MobiDB-lite"/>
    </source>
</evidence>
<feature type="region of interest" description="Disordered" evidence="1">
    <location>
        <begin position="610"/>
        <end position="660"/>
    </location>
</feature>
<feature type="compositionally biased region" description="Pro residues" evidence="1">
    <location>
        <begin position="532"/>
        <end position="542"/>
    </location>
</feature>
<feature type="compositionally biased region" description="Gly residues" evidence="1">
    <location>
        <begin position="86"/>
        <end position="103"/>
    </location>
</feature>
<name>A0ABN9XZE8_9DINO</name>
<feature type="compositionally biased region" description="Basic and acidic residues" evidence="1">
    <location>
        <begin position="341"/>
        <end position="350"/>
    </location>
</feature>
<feature type="region of interest" description="Disordered" evidence="1">
    <location>
        <begin position="504"/>
        <end position="545"/>
    </location>
</feature>
<feature type="region of interest" description="Disordered" evidence="1">
    <location>
        <begin position="1"/>
        <end position="22"/>
    </location>
</feature>
<keyword evidence="3" id="KW-1185">Reference proteome</keyword>